<reference evidence="2 3" key="1">
    <citation type="submission" date="2024-02" db="EMBL/GenBank/DDBJ databases">
        <title>Expansion and revision of Xanthobacter and proposal of Roseixanthobacter gen. nov.</title>
        <authorList>
            <person name="Soltysiak M.P.M."/>
            <person name="Jalihal A."/>
            <person name="Ory A."/>
            <person name="Chrisophersen C."/>
            <person name="Lee A.D."/>
            <person name="Boulton J."/>
            <person name="Springer M."/>
        </authorList>
    </citation>
    <scope>NUCLEOTIDE SEQUENCE [LARGE SCALE GENOMIC DNA]</scope>
    <source>
        <strain evidence="2 3">23A</strain>
    </source>
</reference>
<gene>
    <name evidence="2" type="ORF">V5F32_12880</name>
</gene>
<name>A0ABW6ZWF5_9HYPH</name>
<protein>
    <submittedName>
        <fullName evidence="2">Glycosyltransferase family 25 protein</fullName>
    </submittedName>
</protein>
<keyword evidence="3" id="KW-1185">Reference proteome</keyword>
<feature type="domain" description="Glycosyl transferase family 25" evidence="1">
    <location>
        <begin position="3"/>
        <end position="166"/>
    </location>
</feature>
<dbReference type="InterPro" id="IPR002654">
    <property type="entry name" value="Glyco_trans_25"/>
</dbReference>
<evidence type="ECO:0000313" key="2">
    <source>
        <dbReference type="EMBL" id="MFG1373062.1"/>
    </source>
</evidence>
<dbReference type="Pfam" id="PF01755">
    <property type="entry name" value="Glyco_transf_25"/>
    <property type="match status" value="1"/>
</dbReference>
<evidence type="ECO:0000313" key="3">
    <source>
        <dbReference type="Proteomes" id="UP001604002"/>
    </source>
</evidence>
<dbReference type="RefSeq" id="WP_393992889.1">
    <property type="nucleotide sequence ID" value="NZ_JBAFVH010000007.1"/>
</dbReference>
<dbReference type="CDD" id="cd06532">
    <property type="entry name" value="Glyco_transf_25"/>
    <property type="match status" value="1"/>
</dbReference>
<organism evidence="2 3">
    <name type="scientific">Xanthobacter oligotrophicus</name>
    <dbReference type="NCBI Taxonomy" id="2607286"/>
    <lineage>
        <taxon>Bacteria</taxon>
        <taxon>Pseudomonadati</taxon>
        <taxon>Pseudomonadota</taxon>
        <taxon>Alphaproteobacteria</taxon>
        <taxon>Hyphomicrobiales</taxon>
        <taxon>Xanthobacteraceae</taxon>
        <taxon>Xanthobacter</taxon>
    </lineage>
</organism>
<dbReference type="EMBL" id="JBAFVH010000007">
    <property type="protein sequence ID" value="MFG1373062.1"/>
    <property type="molecule type" value="Genomic_DNA"/>
</dbReference>
<comment type="caution">
    <text evidence="2">The sequence shown here is derived from an EMBL/GenBank/DDBJ whole genome shotgun (WGS) entry which is preliminary data.</text>
</comment>
<sequence>MLVLLINLARRPDRLAFVRNQLDALGIAFERIDAIDGRAVDMGPGTDLISPVERACALSHRKAWTRFLASNESHCLILEDDVLVAPQTKRFVEDPRSFPKGAEILRLETRLQLSVLGRGRRCGPPGFKAHPLLSRHHGCAAYIITRAFAERAVRDLTAFVEPVDEVLFEVNSPNYYPNVSFQLRPGVCLQAELYEPAQSTPISRSDLEMDRHVRQSRRETNHRHVAGRRVKLKRSFPEKCLREVARWWRRSRANAEFLHARFIVGRVWRDVPFAGGTLPAAAAALSVSGSEQAVQPEVQALRLLATDR</sequence>
<proteinExistence type="predicted"/>
<dbReference type="Proteomes" id="UP001604002">
    <property type="component" value="Unassembled WGS sequence"/>
</dbReference>
<accession>A0ABW6ZWF5</accession>
<evidence type="ECO:0000259" key="1">
    <source>
        <dbReference type="Pfam" id="PF01755"/>
    </source>
</evidence>